<sequence length="418" mass="47497">MPPLLSLETSSRAPYERLPGAVSASEDDDSVVDVDEDADGIQRKRKRWWSYVPLCCLLVLLFGPQYSVLTVLVSYYLQIHDTPVLFSIHLFDVCLLIFLACCSLLVCVVRDPGAIRVGEEVHSNEPEDEDEDEETELMDALRMPVVTKTRDDDDFNAPHKWCKKCWAPKPERTHHCSACGRCVLKMDHHCPWLASKCLGQWTYTAFLHFLLCITLLSAYICILSSRVVYVAFVNPFLVNERTALHALFLSIYGAIFFLVVGPFLLWHMYLVSTNQTTIENLSPFLLLRYLPPTNPATSPDPTTTRSPSGTLPQTTTHTPSQRQTSHFPSQSRNRLNNPAPIHPREHQLSSTQRRHVRMAHGSIRLYDVGFVENWRQVVGIGKRGWKGYGDGKSFPRNPRAESMLARLAAELENEDKFD</sequence>
<evidence type="ECO:0000256" key="4">
    <source>
        <dbReference type="ARBA" id="ARBA00022989"/>
    </source>
</evidence>
<keyword evidence="5 10" id="KW-0472">Membrane</keyword>
<dbReference type="GO" id="GO:0019706">
    <property type="term" value="F:protein-cysteine S-palmitoyltransferase activity"/>
    <property type="evidence" value="ECO:0007669"/>
    <property type="project" value="UniProtKB-EC"/>
</dbReference>
<evidence type="ECO:0000256" key="10">
    <source>
        <dbReference type="RuleBase" id="RU079119"/>
    </source>
</evidence>
<evidence type="ECO:0000313" key="13">
    <source>
        <dbReference type="EMBL" id="THH05000.1"/>
    </source>
</evidence>
<evidence type="ECO:0000313" key="14">
    <source>
        <dbReference type="Proteomes" id="UP000308199"/>
    </source>
</evidence>
<evidence type="ECO:0000259" key="12">
    <source>
        <dbReference type="Pfam" id="PF01529"/>
    </source>
</evidence>
<evidence type="ECO:0000256" key="1">
    <source>
        <dbReference type="ARBA" id="ARBA00004141"/>
    </source>
</evidence>
<comment type="catalytic activity">
    <reaction evidence="9 10">
        <text>L-cysteinyl-[protein] + hexadecanoyl-CoA = S-hexadecanoyl-L-cysteinyl-[protein] + CoA</text>
        <dbReference type="Rhea" id="RHEA:36683"/>
        <dbReference type="Rhea" id="RHEA-COMP:10131"/>
        <dbReference type="Rhea" id="RHEA-COMP:11032"/>
        <dbReference type="ChEBI" id="CHEBI:29950"/>
        <dbReference type="ChEBI" id="CHEBI:57287"/>
        <dbReference type="ChEBI" id="CHEBI:57379"/>
        <dbReference type="ChEBI" id="CHEBI:74151"/>
        <dbReference type="EC" id="2.3.1.225"/>
    </reaction>
</comment>
<keyword evidence="8 10" id="KW-0012">Acyltransferase</keyword>
<evidence type="ECO:0000256" key="7">
    <source>
        <dbReference type="ARBA" id="ARBA00023288"/>
    </source>
</evidence>
<accession>A0A4S4L5Y7</accession>
<feature type="compositionally biased region" description="Low complexity" evidence="11">
    <location>
        <begin position="297"/>
        <end position="310"/>
    </location>
</feature>
<name>A0A4S4L5Y7_9AGAM</name>
<evidence type="ECO:0000256" key="3">
    <source>
        <dbReference type="ARBA" id="ARBA00022692"/>
    </source>
</evidence>
<feature type="transmembrane region" description="Helical" evidence="10">
    <location>
        <begin position="88"/>
        <end position="109"/>
    </location>
</feature>
<dbReference type="Pfam" id="PF01529">
    <property type="entry name" value="DHHC"/>
    <property type="match status" value="1"/>
</dbReference>
<feature type="compositionally biased region" description="Polar residues" evidence="11">
    <location>
        <begin position="311"/>
        <end position="336"/>
    </location>
</feature>
<dbReference type="EMBL" id="SGPK01000294">
    <property type="protein sequence ID" value="THH05000.1"/>
    <property type="molecule type" value="Genomic_DNA"/>
</dbReference>
<keyword evidence="6" id="KW-0564">Palmitate</keyword>
<evidence type="ECO:0000256" key="11">
    <source>
        <dbReference type="SAM" id="MobiDB-lite"/>
    </source>
</evidence>
<comment type="domain">
    <text evidence="10">The DHHC domain is required for palmitoyltransferase activity.</text>
</comment>
<comment type="subcellular location">
    <subcellularLocation>
        <location evidence="1">Membrane</location>
        <topology evidence="1">Multi-pass membrane protein</topology>
    </subcellularLocation>
</comment>
<dbReference type="GO" id="GO:0016020">
    <property type="term" value="C:membrane"/>
    <property type="evidence" value="ECO:0007669"/>
    <property type="project" value="UniProtKB-SubCell"/>
</dbReference>
<feature type="transmembrane region" description="Helical" evidence="10">
    <location>
        <begin position="51"/>
        <end position="76"/>
    </location>
</feature>
<evidence type="ECO:0000256" key="8">
    <source>
        <dbReference type="ARBA" id="ARBA00023315"/>
    </source>
</evidence>
<reference evidence="13 14" key="1">
    <citation type="submission" date="2019-02" db="EMBL/GenBank/DDBJ databases">
        <title>Genome sequencing of the rare red list fungi Phellinidium pouzarii.</title>
        <authorList>
            <person name="Buettner E."/>
            <person name="Kellner H."/>
        </authorList>
    </citation>
    <scope>NUCLEOTIDE SEQUENCE [LARGE SCALE GENOMIC DNA]</scope>
    <source>
        <strain evidence="13 14">DSM 108285</strain>
    </source>
</reference>
<feature type="domain" description="Palmitoyltransferase DHHC" evidence="12">
    <location>
        <begin position="158"/>
        <end position="281"/>
    </location>
</feature>
<proteinExistence type="inferred from homology"/>
<comment type="similarity">
    <text evidence="10">Belongs to the DHHC palmitoyltransferase family.</text>
</comment>
<dbReference type="Proteomes" id="UP000308199">
    <property type="component" value="Unassembled WGS sequence"/>
</dbReference>
<keyword evidence="7" id="KW-0449">Lipoprotein</keyword>
<dbReference type="InterPro" id="IPR039859">
    <property type="entry name" value="PFA4/ZDH16/20/ERF2-like"/>
</dbReference>
<keyword evidence="3 10" id="KW-0812">Transmembrane</keyword>
<gene>
    <name evidence="13" type="ORF">EW145_g5123</name>
</gene>
<dbReference type="AlphaFoldDB" id="A0A4S4L5Y7"/>
<dbReference type="OrthoDB" id="9909019at2759"/>
<dbReference type="InterPro" id="IPR001594">
    <property type="entry name" value="Palmitoyltrfase_DHHC"/>
</dbReference>
<organism evidence="13 14">
    <name type="scientific">Phellinidium pouzarii</name>
    <dbReference type="NCBI Taxonomy" id="167371"/>
    <lineage>
        <taxon>Eukaryota</taxon>
        <taxon>Fungi</taxon>
        <taxon>Dikarya</taxon>
        <taxon>Basidiomycota</taxon>
        <taxon>Agaricomycotina</taxon>
        <taxon>Agaricomycetes</taxon>
        <taxon>Hymenochaetales</taxon>
        <taxon>Hymenochaetaceae</taxon>
        <taxon>Phellinidium</taxon>
    </lineage>
</organism>
<keyword evidence="14" id="KW-1185">Reference proteome</keyword>
<protein>
    <recommendedName>
        <fullName evidence="10">Palmitoyltransferase</fullName>
        <ecNumber evidence="10">2.3.1.225</ecNumber>
    </recommendedName>
</protein>
<dbReference type="PANTHER" id="PTHR12246">
    <property type="entry name" value="PALMITOYLTRANSFERASE ZDHHC16"/>
    <property type="match status" value="1"/>
</dbReference>
<dbReference type="PROSITE" id="PS50216">
    <property type="entry name" value="DHHC"/>
    <property type="match status" value="1"/>
</dbReference>
<keyword evidence="2 10" id="KW-0808">Transferase</keyword>
<comment type="caution">
    <text evidence="13">The sequence shown here is derived from an EMBL/GenBank/DDBJ whole genome shotgun (WGS) entry which is preliminary data.</text>
</comment>
<dbReference type="EC" id="2.3.1.225" evidence="10"/>
<evidence type="ECO:0000256" key="5">
    <source>
        <dbReference type="ARBA" id="ARBA00023136"/>
    </source>
</evidence>
<evidence type="ECO:0000256" key="9">
    <source>
        <dbReference type="ARBA" id="ARBA00048048"/>
    </source>
</evidence>
<feature type="transmembrane region" description="Helical" evidence="10">
    <location>
        <begin position="244"/>
        <end position="266"/>
    </location>
</feature>
<evidence type="ECO:0000256" key="2">
    <source>
        <dbReference type="ARBA" id="ARBA00022679"/>
    </source>
</evidence>
<evidence type="ECO:0000256" key="6">
    <source>
        <dbReference type="ARBA" id="ARBA00023139"/>
    </source>
</evidence>
<keyword evidence="4 10" id="KW-1133">Transmembrane helix</keyword>
<feature type="transmembrane region" description="Helical" evidence="10">
    <location>
        <begin position="205"/>
        <end position="232"/>
    </location>
</feature>
<feature type="region of interest" description="Disordered" evidence="11">
    <location>
        <begin position="295"/>
        <end position="354"/>
    </location>
</feature>